<dbReference type="SUPFAM" id="SSF56219">
    <property type="entry name" value="DNase I-like"/>
    <property type="match status" value="1"/>
</dbReference>
<dbReference type="PROSITE" id="PS50878">
    <property type="entry name" value="RT_POL"/>
    <property type="match status" value="1"/>
</dbReference>
<dbReference type="Gene3D" id="3.60.10.10">
    <property type="entry name" value="Endonuclease/exonuclease/phosphatase"/>
    <property type="match status" value="1"/>
</dbReference>
<dbReference type="PANTHER" id="PTHR36766:SF70">
    <property type="entry name" value="DISEASE RESISTANCE PROTEIN RGA4"/>
    <property type="match status" value="1"/>
</dbReference>
<dbReference type="Pfam" id="PF23559">
    <property type="entry name" value="WHD_DRP"/>
    <property type="match status" value="1"/>
</dbReference>
<evidence type="ECO:0000256" key="2">
    <source>
        <dbReference type="ARBA" id="ARBA00022723"/>
    </source>
</evidence>
<feature type="compositionally biased region" description="Polar residues" evidence="10">
    <location>
        <begin position="74"/>
        <end position="88"/>
    </location>
</feature>
<feature type="region of interest" description="Disordered" evidence="10">
    <location>
        <begin position="1141"/>
        <end position="1163"/>
    </location>
</feature>
<evidence type="ECO:0008006" key="14">
    <source>
        <dbReference type="Google" id="ProtNLM"/>
    </source>
</evidence>
<dbReference type="SUPFAM" id="SSF52058">
    <property type="entry name" value="L domain-like"/>
    <property type="match status" value="1"/>
</dbReference>
<evidence type="ECO:0000256" key="6">
    <source>
        <dbReference type="ARBA" id="ARBA00022821"/>
    </source>
</evidence>
<reference evidence="13" key="1">
    <citation type="submission" date="2018-02" db="EMBL/GenBank/DDBJ databases">
        <authorList>
            <person name="Cohen D.B."/>
            <person name="Kent A.D."/>
        </authorList>
    </citation>
    <scope>NUCLEOTIDE SEQUENCE</scope>
</reference>
<feature type="domain" description="BED-type" evidence="11">
    <location>
        <begin position="3"/>
        <end position="52"/>
    </location>
</feature>
<dbReference type="GO" id="GO:0005524">
    <property type="term" value="F:ATP binding"/>
    <property type="evidence" value="ECO:0007669"/>
    <property type="project" value="UniProtKB-KW"/>
</dbReference>
<protein>
    <recommendedName>
        <fullName evidence="14">BED-type domain-containing protein</fullName>
    </recommendedName>
</protein>
<dbReference type="Gene3D" id="1.10.8.430">
    <property type="entry name" value="Helical domain of apoptotic protease-activating factors"/>
    <property type="match status" value="1"/>
</dbReference>
<evidence type="ECO:0000256" key="7">
    <source>
        <dbReference type="ARBA" id="ARBA00022833"/>
    </source>
</evidence>
<dbReference type="InterPro" id="IPR026960">
    <property type="entry name" value="RVT-Znf"/>
</dbReference>
<dbReference type="EMBL" id="OIVN01000353">
    <property type="protein sequence ID" value="SPC78839.1"/>
    <property type="molecule type" value="Genomic_DNA"/>
</dbReference>
<dbReference type="GO" id="GO:0051707">
    <property type="term" value="P:response to other organism"/>
    <property type="evidence" value="ECO:0007669"/>
    <property type="project" value="UniProtKB-ARBA"/>
</dbReference>
<dbReference type="PANTHER" id="PTHR36766">
    <property type="entry name" value="PLANT BROAD-SPECTRUM MILDEW RESISTANCE PROTEIN RPW8"/>
    <property type="match status" value="1"/>
</dbReference>
<dbReference type="GO" id="GO:0003677">
    <property type="term" value="F:DNA binding"/>
    <property type="evidence" value="ECO:0007669"/>
    <property type="project" value="InterPro"/>
</dbReference>
<dbReference type="InterPro" id="IPR041118">
    <property type="entry name" value="Rx_N"/>
</dbReference>
<dbReference type="Gene3D" id="1.10.10.10">
    <property type="entry name" value="Winged helix-like DNA-binding domain superfamily/Winged helix DNA-binding domain"/>
    <property type="match status" value="1"/>
</dbReference>
<gene>
    <name evidence="13" type="ORF">FSB_LOCUS6721</name>
</gene>
<dbReference type="PROSITE" id="PS50808">
    <property type="entry name" value="ZF_BED"/>
    <property type="match status" value="1"/>
</dbReference>
<dbReference type="FunFam" id="1.10.10.10:FF:000322">
    <property type="entry name" value="Probable disease resistance protein At1g63360"/>
    <property type="match status" value="1"/>
</dbReference>
<feature type="region of interest" description="Disordered" evidence="10">
    <location>
        <begin position="1271"/>
        <end position="1298"/>
    </location>
</feature>
<keyword evidence="8" id="KW-0067">ATP-binding</keyword>
<dbReference type="Pfam" id="PF18052">
    <property type="entry name" value="Rx_N"/>
    <property type="match status" value="1"/>
</dbReference>
<dbReference type="Gene3D" id="1.20.5.4130">
    <property type="match status" value="1"/>
</dbReference>
<evidence type="ECO:0000256" key="10">
    <source>
        <dbReference type="SAM" id="MobiDB-lite"/>
    </source>
</evidence>
<evidence type="ECO:0000313" key="13">
    <source>
        <dbReference type="EMBL" id="SPC78839.1"/>
    </source>
</evidence>
<dbReference type="InterPro" id="IPR027417">
    <property type="entry name" value="P-loop_NTPase"/>
</dbReference>
<feature type="compositionally biased region" description="Polar residues" evidence="10">
    <location>
        <begin position="1282"/>
        <end position="1298"/>
    </location>
</feature>
<dbReference type="InterPro" id="IPR032675">
    <property type="entry name" value="LRR_dom_sf"/>
</dbReference>
<dbReference type="InterPro" id="IPR036388">
    <property type="entry name" value="WH-like_DNA-bd_sf"/>
</dbReference>
<dbReference type="InterPro" id="IPR056789">
    <property type="entry name" value="LRR_R13L1-DRL21"/>
</dbReference>
<evidence type="ECO:0000256" key="1">
    <source>
        <dbReference type="ARBA" id="ARBA00022614"/>
    </source>
</evidence>
<keyword evidence="3" id="KW-0677">Repeat</keyword>
<dbReference type="Pfam" id="PF13966">
    <property type="entry name" value="zf-RVT"/>
    <property type="match status" value="1"/>
</dbReference>
<dbReference type="InterPro" id="IPR000477">
    <property type="entry name" value="RT_dom"/>
</dbReference>
<keyword evidence="6" id="KW-0611">Plant defense</keyword>
<evidence type="ECO:0000259" key="11">
    <source>
        <dbReference type="PROSITE" id="PS50808"/>
    </source>
</evidence>
<dbReference type="Gene3D" id="3.80.10.10">
    <property type="entry name" value="Ribonuclease Inhibitor"/>
    <property type="match status" value="2"/>
</dbReference>
<dbReference type="SUPFAM" id="SSF52540">
    <property type="entry name" value="P-loop containing nucleoside triphosphate hydrolases"/>
    <property type="match status" value="1"/>
</dbReference>
<evidence type="ECO:0000256" key="5">
    <source>
        <dbReference type="ARBA" id="ARBA00022771"/>
    </source>
</evidence>
<dbReference type="CDD" id="cd01650">
    <property type="entry name" value="RT_nLTR_like"/>
    <property type="match status" value="1"/>
</dbReference>
<name>A0A2N9EW94_FAGSY</name>
<evidence type="ECO:0000259" key="12">
    <source>
        <dbReference type="PROSITE" id="PS50878"/>
    </source>
</evidence>
<keyword evidence="5 9" id="KW-0863">Zinc-finger</keyword>
<feature type="domain" description="Reverse transcriptase" evidence="12">
    <location>
        <begin position="2158"/>
        <end position="2438"/>
    </location>
</feature>
<dbReference type="Pfam" id="PF00078">
    <property type="entry name" value="RVT_1"/>
    <property type="match status" value="1"/>
</dbReference>
<dbReference type="GO" id="GO:0008270">
    <property type="term" value="F:zinc ion binding"/>
    <property type="evidence" value="ECO:0007669"/>
    <property type="project" value="UniProtKB-KW"/>
</dbReference>
<feature type="region of interest" description="Disordered" evidence="10">
    <location>
        <begin position="1364"/>
        <end position="1443"/>
    </location>
</feature>
<feature type="compositionally biased region" description="Polar residues" evidence="10">
    <location>
        <begin position="1389"/>
        <end position="1413"/>
    </location>
</feature>
<dbReference type="InterPro" id="IPR042197">
    <property type="entry name" value="Apaf_helical"/>
</dbReference>
<dbReference type="SUPFAM" id="SSF56672">
    <property type="entry name" value="DNA/RNA polymerases"/>
    <property type="match status" value="1"/>
</dbReference>
<dbReference type="InterPro" id="IPR043502">
    <property type="entry name" value="DNA/RNA_pol_sf"/>
</dbReference>
<dbReference type="GO" id="GO:0043531">
    <property type="term" value="F:ADP binding"/>
    <property type="evidence" value="ECO:0007669"/>
    <property type="project" value="InterPro"/>
</dbReference>
<keyword evidence="4" id="KW-0547">Nucleotide-binding</keyword>
<organism evidence="13">
    <name type="scientific">Fagus sylvatica</name>
    <name type="common">Beechnut</name>
    <dbReference type="NCBI Taxonomy" id="28930"/>
    <lineage>
        <taxon>Eukaryota</taxon>
        <taxon>Viridiplantae</taxon>
        <taxon>Streptophyta</taxon>
        <taxon>Embryophyta</taxon>
        <taxon>Tracheophyta</taxon>
        <taxon>Spermatophyta</taxon>
        <taxon>Magnoliopsida</taxon>
        <taxon>eudicotyledons</taxon>
        <taxon>Gunneridae</taxon>
        <taxon>Pentapetalae</taxon>
        <taxon>rosids</taxon>
        <taxon>fabids</taxon>
        <taxon>Fagales</taxon>
        <taxon>Fagaceae</taxon>
        <taxon>Fagus</taxon>
    </lineage>
</organism>
<keyword evidence="1" id="KW-0433">Leucine-rich repeat</keyword>
<keyword evidence="2" id="KW-0479">Metal-binding</keyword>
<dbReference type="Pfam" id="PF25019">
    <property type="entry name" value="LRR_R13L1-DRL21"/>
    <property type="match status" value="2"/>
</dbReference>
<dbReference type="InterPro" id="IPR003656">
    <property type="entry name" value="Znf_BED"/>
</dbReference>
<accession>A0A2N9EW94</accession>
<dbReference type="InterPro" id="IPR036691">
    <property type="entry name" value="Endo/exonu/phosph_ase_sf"/>
</dbReference>
<evidence type="ECO:0000256" key="3">
    <source>
        <dbReference type="ARBA" id="ARBA00022737"/>
    </source>
</evidence>
<evidence type="ECO:0000256" key="4">
    <source>
        <dbReference type="ARBA" id="ARBA00022741"/>
    </source>
</evidence>
<keyword evidence="7" id="KW-0862">Zinc</keyword>
<feature type="compositionally biased region" description="Polar residues" evidence="10">
    <location>
        <begin position="98"/>
        <end position="113"/>
    </location>
</feature>
<evidence type="ECO:0000256" key="8">
    <source>
        <dbReference type="ARBA" id="ARBA00022840"/>
    </source>
</evidence>
<evidence type="ECO:0000256" key="9">
    <source>
        <dbReference type="PROSITE-ProRule" id="PRU00027"/>
    </source>
</evidence>
<sequence length="2839" mass="321807">MGRKRDNFWDHAVDLKGRFKCNYCTLEFPGGATRIKSHLAGVTGHDIVICKVVPDDVRKEAKEAIKGRNKKQKGASTSSSAKEGTITSHRLRNKKQKCASTSSSAKEGTITSHRLTEKSTEEYEVQIVLSDIVEGLLAKLRSIVTKHMSSEWDFNEGLIDLLASLTQIQLLLNDAEKRQVSDGFVRMWLANFGDVAYDIDDELDEFGYNILQQKVQTPNQTKEKVCSSYSLSNHNVFPFNMANKIKTINESLNGLKNEIASFDLRAEFVNLIPEINLKKEIDSFLNDPENEAQIMETPPQYELKELSESDCWSLFKKRAFANKRLLPQELEKIGIGIGMEIAKKCRRVPWALRLLGGTMYFKHDISEWLSIQKNKIWDLLDDDNNGVFRVLKLSFDHLPTPSLKRCFAYCAIFPKDYEMEKEELIQHWMAEGFLEPSKESNMEMKDIGNMYFNILLATSFFQNARKDAYGNIIGCKMHDLVHDLALTISKSETLILEEDSMDDINHVRRLVVQSSGLMTPRISFTRDGSMKLHTLVSDNVDFGYMLSDFRCLRVLKLLGENEIELPDSLGELIHLRLLYVSHSLDVKLPKSITKLYNLQTLIIKDCECVVLPEDFGNLINLRHIDIDFYSIGLPPKDMGRLTCLQTLSFFAVYKDEGRQIKELGYLNQLRGELDIYNLEYVRDKEEARSANLATNAKIYKLGFYWDEDRENDYDNDEEVLEGLQPHQNLKSLKIKWYQGKKFPSWMLTSRDPGVGLSLYDNLIEITLSYCTQCEQVPTLGHLPCLRVLKIEGMKNVRYIGTEFYSDGNYRNTLFPVLKRLEMNTMFSLEEWKDAEELTTGEGKVFPCLEELTIENCRNLNSIPDLRGLHSLTQLEIMSCPMLALLPQGFLDCFTQLKTLQIFGVYRFCFDCQCLDDALQLKMSANLKSLPYKIQRFTALKKLHIQRFDVMKALPEWLGNFSSLQSLSLSNCKNLMDLSTVDAMRSLTKLDIVSCPKLKERYAKGSGFSAAASRLENPRVCSLRSASPINKEISDWIGGLIRVEVEESFWVLGGLDRRWRSRIGWRIVSELLRFASCRSSSDSLSLFLTVSLSAVEPIGTVHSHSLERCRHRYSSTEPPQLVFFLSFLGGAASSAAAAAAPVATRGGHQPTSRPSITGIGGRRPLSLEGERSRNHFSIVTMGFVAALWLRDVLLEVAKLSNDQNLFRSFREGNKIFVLQKQRNGKGRFVTITALGDSKSKGYVIIPEGRDAWGWQGLSLKIDNIMAAQNHGNREVNQRRPQSRHLTAQGNQAPNMGETSQWCKDSAKQDLELSLRIVLNCGPSGAWEVRWAGVETMGPYHSQAQESMQPVNRAHIGLNNSNEISKTKPVTIKTKTQPNDPKPKMVWQPRVNGSQTIKTANPTHNESGTASTPANPTHDRVSIYSGDSDSQISSTPSFSPAPPTTSIAEDIQELGEVDRSWGSSRDWFIDLRDGRRIRIPVDLRSPVVEMCRPEDAITQKIIHWVTSQREASEPEIDDAMMEVEGEVLGLENGSVCVDDVPGYEADASVEGNRNEPSMVLEEGKEVSELILTETLNGVSNELWMTDRVVDGVGDEGQKDLVPLNVEPLAVAFPDEVGNHGVQAPGTIGSQTSDWVQRRQKAIGKVLGANYEGYEQAVTVLLMDIEARHLQRKASMDVLQKPMSSGRKGSRELKRLASSINYEARATREDKGKGKETKLELITDHIIHSLWRCRYVDWLFLGSSGASGGILLMWDSRVVEKIEGAVGYFSVSCKFKNVEDHQVWMFTGVYGPNINRDRRLMWDELAGIRSWWDVPWCLGGDFNVVRFPAERVGSANFSTSMHDFSDFISSNGLIDIPLTGGDFTWSNNREISSMSRIDRFLYSADWAEGFISISQKRLDRLNSDHFPIALECGNIQRRRRPFRFENMWLKAEGFVERVRSWWESYQVEGTPSFVFANKLKALKVDLKKWNETEFGNVNVKKKTLLAGLRELDVMADSRPLSAEEKGKREQLAVDLGKVIMMAEICWRQKSRALWLKEGDKNSRFFHCIASSHRNTNTIGKLLINGSPSTNQDEIRDHIAQFYEHLYREDGHRRPYLEGIQFDTISDEDAVWLERPFEETEIDSVVQGCNGDKAPGPDGFSLAFFQSCWSIVRSDVLGVCQEFHNHCQFERSLNATFVSLIPKKHGANELKDFRPISLVGGMYKIISKLLANRLATVLGKIISPSQSAFVKGRQILDSVLIANECLDSRLKASIPGVLCKLDLEKAYDHVNWDFLIYLLRRCGFSEKWRHWIYYCVSSVRLSILVNGSPCGFFPSSRGIRQGDPLSPMLFVIVMEAFSRLIDKANGAGMLSGFFVGSTDSDPLEVSHLLFADDTLIFCEADPDHLFHLRSVLIWFEATSGLRINLGKSELVPVGEVPGIEELADILGCKTSKLPMKYLGLPLGAKFKAKDIWNPIVEKMERRLAGWKRIYLSKGGRLTLLKSTLSNLPTYFLSLFPIPADVAHRIEKIQRNFLWGTSEEVAKFHLVKWDMVCSPCAHGGLAIKNLRRFNEALLGKWLWRFGVERDAFWRKVIMAKYGSMVGGWMSKAPSGPHGVGLWKFIQSKWAKFSKLVTFEVGDGSLIRFWDDVWCGEEPLKLAYPELYSIACVKDGQVADFVQWRGHEVHWEVNFTRLAHDWELESISSFLELLYSVKIQRSEKDKMCWKPARSKGFQVKSLYTHLSSPGIGPFPWKGIWKAKVPPRVVFFAWTAALGKILTAENLRRRGIPVVSWCCLCKVDGETVDHILLHCPYATELWDMVFGLFGIQWVMPKRVIDLFHCWIGSVGRNSVIWKAIPHCILWCLVA</sequence>
<dbReference type="InterPro" id="IPR058922">
    <property type="entry name" value="WHD_DRP"/>
</dbReference>
<proteinExistence type="predicted"/>
<feature type="region of interest" description="Disordered" evidence="10">
    <location>
        <begin position="63"/>
        <end position="113"/>
    </location>
</feature>
<dbReference type="GO" id="GO:0006952">
    <property type="term" value="P:defense response"/>
    <property type="evidence" value="ECO:0007669"/>
    <property type="project" value="UniProtKB-KW"/>
</dbReference>